<protein>
    <submittedName>
        <fullName evidence="3">Sulfurtransferase TusA family protein</fullName>
    </submittedName>
</protein>
<sequence length="75" mass="8131">MEVNQVLDAKGLSCPMPIVRTKKAMDTMESGQIIEVQATDKGALADLTAWSAAAGHTLLEHKEEADVLTFYIKKA</sequence>
<dbReference type="SUPFAM" id="SSF64307">
    <property type="entry name" value="SirA-like"/>
    <property type="match status" value="1"/>
</dbReference>
<name>A0ABT8GQ42_9BACL</name>
<accession>A0ABT8GQ42</accession>
<evidence type="ECO:0000256" key="1">
    <source>
        <dbReference type="ARBA" id="ARBA00008984"/>
    </source>
</evidence>
<dbReference type="Pfam" id="PF01206">
    <property type="entry name" value="TusA"/>
    <property type="match status" value="1"/>
</dbReference>
<comment type="similarity">
    <text evidence="1">Belongs to the sulfur carrier protein TusA family.</text>
</comment>
<dbReference type="RefSeq" id="WP_301137314.1">
    <property type="nucleotide sequence ID" value="NZ_JAUHTQ010000003.1"/>
</dbReference>
<dbReference type="InterPro" id="IPR001455">
    <property type="entry name" value="TusA-like"/>
</dbReference>
<organism evidence="3 4">
    <name type="scientific">Ureibacillus aquaedulcis</name>
    <dbReference type="NCBI Taxonomy" id="3058421"/>
    <lineage>
        <taxon>Bacteria</taxon>
        <taxon>Bacillati</taxon>
        <taxon>Bacillota</taxon>
        <taxon>Bacilli</taxon>
        <taxon>Bacillales</taxon>
        <taxon>Caryophanaceae</taxon>
        <taxon>Ureibacillus</taxon>
    </lineage>
</organism>
<dbReference type="EMBL" id="JAUHTQ010000003">
    <property type="protein sequence ID" value="MDN4493046.1"/>
    <property type="molecule type" value="Genomic_DNA"/>
</dbReference>
<dbReference type="PROSITE" id="PS01148">
    <property type="entry name" value="UPF0033"/>
    <property type="match status" value="1"/>
</dbReference>
<dbReference type="CDD" id="cd00291">
    <property type="entry name" value="SirA_YedF_YeeD"/>
    <property type="match status" value="1"/>
</dbReference>
<feature type="domain" description="UPF0033" evidence="2">
    <location>
        <begin position="7"/>
        <end position="31"/>
    </location>
</feature>
<dbReference type="Gene3D" id="3.30.110.40">
    <property type="entry name" value="TusA-like domain"/>
    <property type="match status" value="1"/>
</dbReference>
<evidence type="ECO:0000259" key="2">
    <source>
        <dbReference type="PROSITE" id="PS01148"/>
    </source>
</evidence>
<comment type="caution">
    <text evidence="3">The sequence shown here is derived from an EMBL/GenBank/DDBJ whole genome shotgun (WGS) entry which is preliminary data.</text>
</comment>
<dbReference type="PANTHER" id="PTHR33279:SF6">
    <property type="entry name" value="SULFUR CARRIER PROTEIN YEDF-RELATED"/>
    <property type="match status" value="1"/>
</dbReference>
<evidence type="ECO:0000313" key="3">
    <source>
        <dbReference type="EMBL" id="MDN4493046.1"/>
    </source>
</evidence>
<proteinExistence type="inferred from homology"/>
<evidence type="ECO:0000313" key="4">
    <source>
        <dbReference type="Proteomes" id="UP001172743"/>
    </source>
</evidence>
<dbReference type="PANTHER" id="PTHR33279">
    <property type="entry name" value="SULFUR CARRIER PROTEIN YEDF-RELATED"/>
    <property type="match status" value="1"/>
</dbReference>
<reference evidence="3" key="1">
    <citation type="submission" date="2023-07" db="EMBL/GenBank/DDBJ databases">
        <title>Ureibacillus sp. isolated from freshwater well.</title>
        <authorList>
            <person name="Kirdat K."/>
            <person name="Bhatt A."/>
            <person name="Teware R."/>
            <person name="Bhavsar Y."/>
            <person name="Yadav A."/>
        </authorList>
    </citation>
    <scope>NUCLEOTIDE SEQUENCE</scope>
    <source>
        <strain evidence="3">BA0131</strain>
    </source>
</reference>
<dbReference type="Proteomes" id="UP001172743">
    <property type="component" value="Unassembled WGS sequence"/>
</dbReference>
<dbReference type="InterPro" id="IPR036868">
    <property type="entry name" value="TusA-like_sf"/>
</dbReference>
<keyword evidence="4" id="KW-1185">Reference proteome</keyword>
<gene>
    <name evidence="3" type="ORF">QYB95_05785</name>
</gene>